<comment type="subcellular location">
    <subcellularLocation>
        <location evidence="1">Endoplasmic reticulum membrane</location>
        <topology evidence="1">Multi-pass membrane protein</topology>
    </subcellularLocation>
</comment>
<gene>
    <name evidence="15" type="primary">Cni-fce-2</name>
    <name evidence="15" type="ORF">B9Z55_027101</name>
</gene>
<evidence type="ECO:0000256" key="3">
    <source>
        <dbReference type="ARBA" id="ARBA00022670"/>
    </source>
</evidence>
<name>A0A2G5SJ92_9PELO</name>
<proteinExistence type="inferred from homology"/>
<evidence type="ECO:0000256" key="13">
    <source>
        <dbReference type="SAM" id="Phobius"/>
    </source>
</evidence>
<comment type="similarity">
    <text evidence="2">Belongs to the peptidase U48 family.</text>
</comment>
<evidence type="ECO:0000256" key="5">
    <source>
        <dbReference type="ARBA" id="ARBA00022801"/>
    </source>
</evidence>
<reference evidence="16" key="1">
    <citation type="submission" date="2017-10" db="EMBL/GenBank/DDBJ databases">
        <title>Rapid genome shrinkage in a self-fertile nematode reveals novel sperm competition proteins.</title>
        <authorList>
            <person name="Yin D."/>
            <person name="Schwarz E.M."/>
            <person name="Thomas C.G."/>
            <person name="Felde R.L."/>
            <person name="Korf I.F."/>
            <person name="Cutter A.D."/>
            <person name="Schartner C.M."/>
            <person name="Ralston E.J."/>
            <person name="Meyer B.J."/>
            <person name="Haag E.S."/>
        </authorList>
    </citation>
    <scope>NUCLEOTIDE SEQUENCE [LARGE SCALE GENOMIC DNA]</scope>
    <source>
        <strain evidence="16">JU1422</strain>
    </source>
</reference>
<keyword evidence="4 13" id="KW-0812">Transmembrane</keyword>
<dbReference type="GO" id="GO:0004222">
    <property type="term" value="F:metalloendopeptidase activity"/>
    <property type="evidence" value="ECO:0007669"/>
    <property type="project" value="InterPro"/>
</dbReference>
<keyword evidence="7 13" id="KW-1133">Transmembrane helix</keyword>
<dbReference type="AlphaFoldDB" id="A0A2G5SJ92"/>
<dbReference type="GO" id="GO:0071586">
    <property type="term" value="P:CAAX-box protein processing"/>
    <property type="evidence" value="ECO:0007669"/>
    <property type="project" value="InterPro"/>
</dbReference>
<evidence type="ECO:0000259" key="14">
    <source>
        <dbReference type="Pfam" id="PF02517"/>
    </source>
</evidence>
<dbReference type="EC" id="3.4.26.1" evidence="11"/>
<dbReference type="PANTHER" id="PTHR13046">
    <property type="entry name" value="PROTEASE U48 CAAX PRENYL PROTEASE RCE1"/>
    <property type="match status" value="1"/>
</dbReference>
<organism evidence="15 16">
    <name type="scientific">Caenorhabditis nigoni</name>
    <dbReference type="NCBI Taxonomy" id="1611254"/>
    <lineage>
        <taxon>Eukaryota</taxon>
        <taxon>Metazoa</taxon>
        <taxon>Ecdysozoa</taxon>
        <taxon>Nematoda</taxon>
        <taxon>Chromadorea</taxon>
        <taxon>Rhabditida</taxon>
        <taxon>Rhabditina</taxon>
        <taxon>Rhabditomorpha</taxon>
        <taxon>Rhabditoidea</taxon>
        <taxon>Rhabditidae</taxon>
        <taxon>Peloderinae</taxon>
        <taxon>Caenorhabditis</taxon>
    </lineage>
</organism>
<evidence type="ECO:0000256" key="2">
    <source>
        <dbReference type="ARBA" id="ARBA00006897"/>
    </source>
</evidence>
<keyword evidence="8 13" id="KW-0472">Membrane</keyword>
<dbReference type="InterPro" id="IPR039731">
    <property type="entry name" value="Rce1"/>
</dbReference>
<evidence type="ECO:0000256" key="11">
    <source>
        <dbReference type="ARBA" id="ARBA00049729"/>
    </source>
</evidence>
<feature type="transmembrane region" description="Helical" evidence="13">
    <location>
        <begin position="189"/>
        <end position="210"/>
    </location>
</feature>
<feature type="transmembrane region" description="Helical" evidence="13">
    <location>
        <begin position="84"/>
        <end position="105"/>
    </location>
</feature>
<evidence type="ECO:0000256" key="12">
    <source>
        <dbReference type="ARBA" id="ARBA00049763"/>
    </source>
</evidence>
<evidence type="ECO:0000256" key="1">
    <source>
        <dbReference type="ARBA" id="ARBA00004477"/>
    </source>
</evidence>
<dbReference type="InterPro" id="IPR003675">
    <property type="entry name" value="Rce1/LyrA-like_dom"/>
</dbReference>
<evidence type="ECO:0000256" key="6">
    <source>
        <dbReference type="ARBA" id="ARBA00022824"/>
    </source>
</evidence>
<evidence type="ECO:0000256" key="7">
    <source>
        <dbReference type="ARBA" id="ARBA00022989"/>
    </source>
</evidence>
<evidence type="ECO:0000313" key="16">
    <source>
        <dbReference type="Proteomes" id="UP000230233"/>
    </source>
</evidence>
<keyword evidence="16" id="KW-1185">Reference proteome</keyword>
<keyword evidence="5" id="KW-0378">Hydrolase</keyword>
<comment type="caution">
    <text evidence="15">The sequence shown here is derived from an EMBL/GenBank/DDBJ whole genome shotgun (WGS) entry which is preliminary data.</text>
</comment>
<feature type="transmembrane region" description="Helical" evidence="13">
    <location>
        <begin position="247"/>
        <end position="265"/>
    </location>
</feature>
<keyword evidence="3" id="KW-0645">Protease</keyword>
<dbReference type="PANTHER" id="PTHR13046:SF0">
    <property type="entry name" value="CAAX PRENYL PROTEASE 2"/>
    <property type="match status" value="1"/>
</dbReference>
<feature type="transmembrane region" description="Helical" evidence="13">
    <location>
        <begin position="12"/>
        <end position="32"/>
    </location>
</feature>
<dbReference type="Proteomes" id="UP000230233">
    <property type="component" value="Unassembled WGS sequence"/>
</dbReference>
<dbReference type="GO" id="GO:0005789">
    <property type="term" value="C:endoplasmic reticulum membrane"/>
    <property type="evidence" value="ECO:0007669"/>
    <property type="project" value="UniProtKB-SubCell"/>
</dbReference>
<dbReference type="Pfam" id="PF02517">
    <property type="entry name" value="Rce1-like"/>
    <property type="match status" value="1"/>
</dbReference>
<evidence type="ECO:0000256" key="4">
    <source>
        <dbReference type="ARBA" id="ARBA00022692"/>
    </source>
</evidence>
<evidence type="ECO:0000313" key="15">
    <source>
        <dbReference type="EMBL" id="PIC14973.1"/>
    </source>
</evidence>
<sequence>MGNFSVKMGPGLVSAIMPISYVVLVNCFDYGGNDRNDPKSIRKRWKGALFSNIISIVATAYFLQDYTPTPFREMGFRWDEMAKAISFPFILMNGFYLGQFVMMYIDRTLWHYFDYYEWKMCFRSWAWRRDIIVGPITEELVFRACSTTLMYHVYGYKFTLFWNPVPFAASHFHHIWDDQRKGYSLAHSILQRGFQFVYTYIFGCFATYLQLITKHAMVPIIAHTICNAQGLPMWLEIANYPKRRDRIALYTAYIAGFAGFGYLLYTQQGMPSPN</sequence>
<dbReference type="OrthoDB" id="271604at2759"/>
<comment type="catalytic activity">
    <reaction evidence="10">
        <text>Hydrolyzes the peptide bond -P2-(S-farnesyl or geranylgeranyl)C-P1'-P2'-P3'-COOH where P1' and P2' are amino acids with aliphatic sidechains and P3' is any C-terminal residue.</text>
        <dbReference type="EC" id="3.4.26.1"/>
    </reaction>
</comment>
<keyword evidence="6" id="KW-0256">Endoplasmic reticulum</keyword>
<protein>
    <recommendedName>
        <fullName evidence="12">CAAX prenyl protease 2</fullName>
        <ecNumber evidence="11">3.4.26.1</ecNumber>
    </recommendedName>
    <alternativeName>
        <fullName evidence="9">Farnesylated proteins-converting enzyme 2</fullName>
    </alternativeName>
</protein>
<feature type="transmembrane region" description="Helical" evidence="13">
    <location>
        <begin position="44"/>
        <end position="64"/>
    </location>
</feature>
<accession>A0A2G5SJ92</accession>
<dbReference type="STRING" id="1611254.A0A2G5SJ92"/>
<evidence type="ECO:0000256" key="9">
    <source>
        <dbReference type="ARBA" id="ARBA00032607"/>
    </source>
</evidence>
<evidence type="ECO:0000256" key="8">
    <source>
        <dbReference type="ARBA" id="ARBA00023136"/>
    </source>
</evidence>
<feature type="domain" description="CAAX prenyl protease 2/Lysostaphin resistance protein A-like" evidence="14">
    <location>
        <begin position="126"/>
        <end position="228"/>
    </location>
</feature>
<dbReference type="EMBL" id="PDUG01000007">
    <property type="protein sequence ID" value="PIC14973.1"/>
    <property type="molecule type" value="Genomic_DNA"/>
</dbReference>
<evidence type="ECO:0000256" key="10">
    <source>
        <dbReference type="ARBA" id="ARBA00047280"/>
    </source>
</evidence>